<organism evidence="1 2">
    <name type="scientific">Pseudodesulfovibrio profundus</name>
    <dbReference type="NCBI Taxonomy" id="57320"/>
    <lineage>
        <taxon>Bacteria</taxon>
        <taxon>Pseudomonadati</taxon>
        <taxon>Thermodesulfobacteriota</taxon>
        <taxon>Desulfovibrionia</taxon>
        <taxon>Desulfovibrionales</taxon>
        <taxon>Desulfovibrionaceae</taxon>
    </lineage>
</organism>
<accession>A0A2C8FBN1</accession>
<dbReference type="Proteomes" id="UP000219215">
    <property type="component" value="Chromosome DPRO"/>
</dbReference>
<proteinExistence type="predicted"/>
<dbReference type="EMBL" id="LT907975">
    <property type="protein sequence ID" value="SOB59845.1"/>
    <property type="molecule type" value="Genomic_DNA"/>
</dbReference>
<keyword evidence="2" id="KW-1185">Reference proteome</keyword>
<gene>
    <name evidence="1" type="ORF">DPRO_2935</name>
</gene>
<sequence length="69" mass="7604">MKNFLSIAEGKLVNDGFQPTAKAKLALLTDSEDAQPTFSFILENLGLQACLDAMDAAPYQHEEFIEKTL</sequence>
<reference evidence="2" key="1">
    <citation type="submission" date="2017-09" db="EMBL/GenBank/DDBJ databases">
        <authorList>
            <person name="Regsiter A."/>
            <person name="William W."/>
        </authorList>
    </citation>
    <scope>NUCLEOTIDE SEQUENCE [LARGE SCALE GENOMIC DNA]</scope>
    <source>
        <strain evidence="2">500-1</strain>
    </source>
</reference>
<dbReference type="RefSeq" id="WP_232005602.1">
    <property type="nucleotide sequence ID" value="NZ_LT907975.1"/>
</dbReference>
<protein>
    <submittedName>
        <fullName evidence="1">Uncharacterized protein</fullName>
    </submittedName>
</protein>
<evidence type="ECO:0000313" key="2">
    <source>
        <dbReference type="Proteomes" id="UP000219215"/>
    </source>
</evidence>
<name>A0A2C8FBN1_9BACT</name>
<evidence type="ECO:0000313" key="1">
    <source>
        <dbReference type="EMBL" id="SOB59845.1"/>
    </source>
</evidence>
<dbReference type="KEGG" id="pprf:DPRO_2935"/>
<dbReference type="AlphaFoldDB" id="A0A2C8FBN1"/>